<feature type="chain" id="PRO_5012122336" description="Outer membrane protein beta-barrel domain-containing protein" evidence="1">
    <location>
        <begin position="21"/>
        <end position="176"/>
    </location>
</feature>
<evidence type="ECO:0000313" key="2">
    <source>
        <dbReference type="EMBL" id="SMC79002.1"/>
    </source>
</evidence>
<keyword evidence="1" id="KW-0732">Signal</keyword>
<dbReference type="AlphaFoldDB" id="A0A1W2C287"/>
<evidence type="ECO:0000256" key="1">
    <source>
        <dbReference type="SAM" id="SignalP"/>
    </source>
</evidence>
<feature type="signal peptide" evidence="1">
    <location>
        <begin position="1"/>
        <end position="20"/>
    </location>
</feature>
<name>A0A1W2C287_9FLAO</name>
<dbReference type="OrthoDB" id="1492374at2"/>
<dbReference type="Proteomes" id="UP000192393">
    <property type="component" value="Unassembled WGS sequence"/>
</dbReference>
<organism evidence="2 3">
    <name type="scientific">Moheibacter sediminis</name>
    <dbReference type="NCBI Taxonomy" id="1434700"/>
    <lineage>
        <taxon>Bacteria</taxon>
        <taxon>Pseudomonadati</taxon>
        <taxon>Bacteroidota</taxon>
        <taxon>Flavobacteriia</taxon>
        <taxon>Flavobacteriales</taxon>
        <taxon>Weeksellaceae</taxon>
        <taxon>Moheibacter</taxon>
    </lineage>
</organism>
<evidence type="ECO:0008006" key="4">
    <source>
        <dbReference type="Google" id="ProtNLM"/>
    </source>
</evidence>
<reference evidence="2 3" key="1">
    <citation type="submission" date="2017-04" db="EMBL/GenBank/DDBJ databases">
        <authorList>
            <person name="Afonso C.L."/>
            <person name="Miller P.J."/>
            <person name="Scott M.A."/>
            <person name="Spackman E."/>
            <person name="Goraichik I."/>
            <person name="Dimitrov K.M."/>
            <person name="Suarez D.L."/>
            <person name="Swayne D.E."/>
        </authorList>
    </citation>
    <scope>NUCLEOTIDE SEQUENCE [LARGE SCALE GENOMIC DNA]</scope>
    <source>
        <strain evidence="2 3">CGMCC 1.12708</strain>
    </source>
</reference>
<proteinExistence type="predicted"/>
<evidence type="ECO:0000313" key="3">
    <source>
        <dbReference type="Proteomes" id="UP000192393"/>
    </source>
</evidence>
<sequence length="176" mass="18835">MKKLVLSMMVAVLGLTTANAQEGLKASAHIGAVVGDATEVFGFNIGADATYLYPVMDNLHIGGKVGLEMFSGKSIPDSNAKYKGLTLIPVTVSAQFDITEEFFAAADLGYALSINNDYDGGFYFMPKGGWQNDDFQIFAFLKGISSKIDRKLDLGETTVRGFSNTMAIGIGGAYKF</sequence>
<dbReference type="RefSeq" id="WP_143736494.1">
    <property type="nucleotide sequence ID" value="NZ_FWXS01000008.1"/>
</dbReference>
<protein>
    <recommendedName>
        <fullName evidence="4">Outer membrane protein beta-barrel domain-containing protein</fullName>
    </recommendedName>
</protein>
<keyword evidence="3" id="KW-1185">Reference proteome</keyword>
<dbReference type="STRING" id="1434700.SAMN06296427_10858"/>
<accession>A0A1W2C287</accession>
<dbReference type="EMBL" id="FWXS01000008">
    <property type="protein sequence ID" value="SMC79002.1"/>
    <property type="molecule type" value="Genomic_DNA"/>
</dbReference>
<gene>
    <name evidence="2" type="ORF">SAMN06296427_10858</name>
</gene>